<accession>B4HC39</accession>
<dbReference type="Pfam" id="PF06477">
    <property type="entry name" value="DUF1091"/>
    <property type="match status" value="1"/>
</dbReference>
<dbReference type="AlphaFoldDB" id="B4HC39"/>
<feature type="chain" id="PRO_5002808192" evidence="1">
    <location>
        <begin position="25"/>
        <end position="179"/>
    </location>
</feature>
<organism evidence="3">
    <name type="scientific">Drosophila persimilis</name>
    <name type="common">Fruit fly</name>
    <dbReference type="NCBI Taxonomy" id="7234"/>
    <lineage>
        <taxon>Eukaryota</taxon>
        <taxon>Metazoa</taxon>
        <taxon>Ecdysozoa</taxon>
        <taxon>Arthropoda</taxon>
        <taxon>Hexapoda</taxon>
        <taxon>Insecta</taxon>
        <taxon>Pterygota</taxon>
        <taxon>Neoptera</taxon>
        <taxon>Endopterygota</taxon>
        <taxon>Diptera</taxon>
        <taxon>Brachycera</taxon>
        <taxon>Muscomorpha</taxon>
        <taxon>Ephydroidea</taxon>
        <taxon>Drosophilidae</taxon>
        <taxon>Drosophila</taxon>
        <taxon>Sophophora</taxon>
    </lineage>
</organism>
<keyword evidence="1" id="KW-0732">Signal</keyword>
<dbReference type="InterPro" id="IPR010512">
    <property type="entry name" value="DUF1091"/>
</dbReference>
<evidence type="ECO:0000313" key="3">
    <source>
        <dbReference type="Proteomes" id="UP000008744"/>
    </source>
</evidence>
<dbReference type="PhylomeDB" id="B4HC39"/>
<dbReference type="OMA" id="FQHDINY"/>
<reference evidence="2 3" key="1">
    <citation type="journal article" date="2007" name="Nature">
        <title>Evolution of genes and genomes on the Drosophila phylogeny.</title>
        <authorList>
            <consortium name="Drosophila 12 Genomes Consortium"/>
            <person name="Clark A.G."/>
            <person name="Eisen M.B."/>
            <person name="Smith D.R."/>
            <person name="Bergman C.M."/>
            <person name="Oliver B."/>
            <person name="Markow T.A."/>
            <person name="Kaufman T.C."/>
            <person name="Kellis M."/>
            <person name="Gelbart W."/>
            <person name="Iyer V.N."/>
            <person name="Pollard D.A."/>
            <person name="Sackton T.B."/>
            <person name="Larracuente A.M."/>
            <person name="Singh N.D."/>
            <person name="Abad J.P."/>
            <person name="Abt D.N."/>
            <person name="Adryan B."/>
            <person name="Aguade M."/>
            <person name="Akashi H."/>
            <person name="Anderson W.W."/>
            <person name="Aquadro C.F."/>
            <person name="Ardell D.H."/>
            <person name="Arguello R."/>
            <person name="Artieri C.G."/>
            <person name="Barbash D.A."/>
            <person name="Barker D."/>
            <person name="Barsanti P."/>
            <person name="Batterham P."/>
            <person name="Batzoglou S."/>
            <person name="Begun D."/>
            <person name="Bhutkar A."/>
            <person name="Blanco E."/>
            <person name="Bosak S.A."/>
            <person name="Bradley R.K."/>
            <person name="Brand A.D."/>
            <person name="Brent M.R."/>
            <person name="Brooks A.N."/>
            <person name="Brown R.H."/>
            <person name="Butlin R.K."/>
            <person name="Caggese C."/>
            <person name="Calvi B.R."/>
            <person name="Bernardo de Carvalho A."/>
            <person name="Caspi A."/>
            <person name="Castrezana S."/>
            <person name="Celniker S.E."/>
            <person name="Chang J.L."/>
            <person name="Chapple C."/>
            <person name="Chatterji S."/>
            <person name="Chinwalla A."/>
            <person name="Civetta A."/>
            <person name="Clifton S.W."/>
            <person name="Comeron J.M."/>
            <person name="Costello J.C."/>
            <person name="Coyne J.A."/>
            <person name="Daub J."/>
            <person name="David R.G."/>
            <person name="Delcher A.L."/>
            <person name="Delehaunty K."/>
            <person name="Do C.B."/>
            <person name="Ebling H."/>
            <person name="Edwards K."/>
            <person name="Eickbush T."/>
            <person name="Evans J.D."/>
            <person name="Filipski A."/>
            <person name="Findeiss S."/>
            <person name="Freyhult E."/>
            <person name="Fulton L."/>
            <person name="Fulton R."/>
            <person name="Garcia A.C."/>
            <person name="Gardiner A."/>
            <person name="Garfield D.A."/>
            <person name="Garvin B.E."/>
            <person name="Gibson G."/>
            <person name="Gilbert D."/>
            <person name="Gnerre S."/>
            <person name="Godfrey J."/>
            <person name="Good R."/>
            <person name="Gotea V."/>
            <person name="Gravely B."/>
            <person name="Greenberg A.J."/>
            <person name="Griffiths-Jones S."/>
            <person name="Gross S."/>
            <person name="Guigo R."/>
            <person name="Gustafson E.A."/>
            <person name="Haerty W."/>
            <person name="Hahn M.W."/>
            <person name="Halligan D.L."/>
            <person name="Halpern A.L."/>
            <person name="Halter G.M."/>
            <person name="Han M.V."/>
            <person name="Heger A."/>
            <person name="Hillier L."/>
            <person name="Hinrichs A.S."/>
            <person name="Holmes I."/>
            <person name="Hoskins R.A."/>
            <person name="Hubisz M.J."/>
            <person name="Hultmark D."/>
            <person name="Huntley M.A."/>
            <person name="Jaffe D.B."/>
            <person name="Jagadeeshan S."/>
            <person name="Jeck W.R."/>
            <person name="Johnson J."/>
            <person name="Jones C.D."/>
            <person name="Jordan W.C."/>
            <person name="Karpen G.H."/>
            <person name="Kataoka E."/>
            <person name="Keightley P.D."/>
            <person name="Kheradpour P."/>
            <person name="Kirkness E.F."/>
            <person name="Koerich L.B."/>
            <person name="Kristiansen K."/>
            <person name="Kudrna D."/>
            <person name="Kulathinal R.J."/>
            <person name="Kumar S."/>
            <person name="Kwok R."/>
            <person name="Lander E."/>
            <person name="Langley C.H."/>
            <person name="Lapoint R."/>
            <person name="Lazzaro B.P."/>
            <person name="Lee S.J."/>
            <person name="Levesque L."/>
            <person name="Li R."/>
            <person name="Lin C.F."/>
            <person name="Lin M.F."/>
            <person name="Lindblad-Toh K."/>
            <person name="Llopart A."/>
            <person name="Long M."/>
            <person name="Low L."/>
            <person name="Lozovsky E."/>
            <person name="Lu J."/>
            <person name="Luo M."/>
            <person name="Machado C.A."/>
            <person name="Makalowski W."/>
            <person name="Marzo M."/>
            <person name="Matsuda M."/>
            <person name="Matzkin L."/>
            <person name="McAllister B."/>
            <person name="McBride C.S."/>
            <person name="McKernan B."/>
            <person name="McKernan K."/>
            <person name="Mendez-Lago M."/>
            <person name="Minx P."/>
            <person name="Mollenhauer M.U."/>
            <person name="Montooth K."/>
            <person name="Mount S.M."/>
            <person name="Mu X."/>
            <person name="Myers E."/>
            <person name="Negre B."/>
            <person name="Newfeld S."/>
            <person name="Nielsen R."/>
            <person name="Noor M.A."/>
            <person name="O'Grady P."/>
            <person name="Pachter L."/>
            <person name="Papaceit M."/>
            <person name="Parisi M.J."/>
            <person name="Parisi M."/>
            <person name="Parts L."/>
            <person name="Pedersen J.S."/>
            <person name="Pesole G."/>
            <person name="Phillippy A.M."/>
            <person name="Ponting C.P."/>
            <person name="Pop M."/>
            <person name="Porcelli D."/>
            <person name="Powell J.R."/>
            <person name="Prohaska S."/>
            <person name="Pruitt K."/>
            <person name="Puig M."/>
            <person name="Quesneville H."/>
            <person name="Ram K.R."/>
            <person name="Rand D."/>
            <person name="Rasmussen M.D."/>
            <person name="Reed L.K."/>
            <person name="Reenan R."/>
            <person name="Reily A."/>
            <person name="Remington K.A."/>
            <person name="Rieger T.T."/>
            <person name="Ritchie M.G."/>
            <person name="Robin C."/>
            <person name="Rogers Y.H."/>
            <person name="Rohde C."/>
            <person name="Rozas J."/>
            <person name="Rubenfield M.J."/>
            <person name="Ruiz A."/>
            <person name="Russo S."/>
            <person name="Salzberg S.L."/>
            <person name="Sanchez-Gracia A."/>
            <person name="Saranga D.J."/>
            <person name="Sato H."/>
            <person name="Schaeffer S.W."/>
            <person name="Schatz M.C."/>
            <person name="Schlenke T."/>
            <person name="Schwartz R."/>
            <person name="Segarra C."/>
            <person name="Singh R.S."/>
            <person name="Sirot L."/>
            <person name="Sirota M."/>
            <person name="Sisneros N.B."/>
            <person name="Smith C.D."/>
            <person name="Smith T.F."/>
            <person name="Spieth J."/>
            <person name="Stage D.E."/>
            <person name="Stark A."/>
            <person name="Stephan W."/>
            <person name="Strausberg R.L."/>
            <person name="Strempel S."/>
            <person name="Sturgill D."/>
            <person name="Sutton G."/>
            <person name="Sutton G.G."/>
            <person name="Tao W."/>
            <person name="Teichmann S."/>
            <person name="Tobari Y.N."/>
            <person name="Tomimura Y."/>
            <person name="Tsolas J.M."/>
            <person name="Valente V.L."/>
            <person name="Venter E."/>
            <person name="Venter J.C."/>
            <person name="Vicario S."/>
            <person name="Vieira F.G."/>
            <person name="Vilella A.J."/>
            <person name="Villasante A."/>
            <person name="Walenz B."/>
            <person name="Wang J."/>
            <person name="Wasserman M."/>
            <person name="Watts T."/>
            <person name="Wilson D."/>
            <person name="Wilson R.K."/>
            <person name="Wing R.A."/>
            <person name="Wolfner M.F."/>
            <person name="Wong A."/>
            <person name="Wong G.K."/>
            <person name="Wu C.I."/>
            <person name="Wu G."/>
            <person name="Yamamoto D."/>
            <person name="Yang H.P."/>
            <person name="Yang S.P."/>
            <person name="Yorke J.A."/>
            <person name="Yoshida K."/>
            <person name="Zdobnov E."/>
            <person name="Zhang P."/>
            <person name="Zhang Y."/>
            <person name="Zimin A.V."/>
            <person name="Baldwin J."/>
            <person name="Abdouelleil A."/>
            <person name="Abdulkadir J."/>
            <person name="Abebe A."/>
            <person name="Abera B."/>
            <person name="Abreu J."/>
            <person name="Acer S.C."/>
            <person name="Aftuck L."/>
            <person name="Alexander A."/>
            <person name="An P."/>
            <person name="Anderson E."/>
            <person name="Anderson S."/>
            <person name="Arachi H."/>
            <person name="Azer M."/>
            <person name="Bachantsang P."/>
            <person name="Barry A."/>
            <person name="Bayul T."/>
            <person name="Berlin A."/>
            <person name="Bessette D."/>
            <person name="Bloom T."/>
            <person name="Blye J."/>
            <person name="Boguslavskiy L."/>
            <person name="Bonnet C."/>
            <person name="Boukhgalter B."/>
            <person name="Bourzgui I."/>
            <person name="Brown A."/>
            <person name="Cahill P."/>
            <person name="Channer S."/>
            <person name="Cheshatsang Y."/>
            <person name="Chuda L."/>
            <person name="Citroen M."/>
            <person name="Collymore A."/>
            <person name="Cooke P."/>
            <person name="Costello M."/>
            <person name="D'Aco K."/>
            <person name="Daza R."/>
            <person name="De Haan G."/>
            <person name="DeGray S."/>
            <person name="DeMaso C."/>
            <person name="Dhargay N."/>
            <person name="Dooley K."/>
            <person name="Dooley E."/>
            <person name="Doricent M."/>
            <person name="Dorje P."/>
            <person name="Dorjee K."/>
            <person name="Dupes A."/>
            <person name="Elong R."/>
            <person name="Falk J."/>
            <person name="Farina A."/>
            <person name="Faro S."/>
            <person name="Ferguson D."/>
            <person name="Fisher S."/>
            <person name="Foley C.D."/>
            <person name="Franke A."/>
            <person name="Friedrich D."/>
            <person name="Gadbois L."/>
            <person name="Gearin G."/>
            <person name="Gearin C.R."/>
            <person name="Giannoukos G."/>
            <person name="Goode T."/>
            <person name="Graham J."/>
            <person name="Grandbois E."/>
            <person name="Grewal S."/>
            <person name="Gyaltsen K."/>
            <person name="Hafez N."/>
            <person name="Hagos B."/>
            <person name="Hall J."/>
            <person name="Henson C."/>
            <person name="Hollinger A."/>
            <person name="Honan T."/>
            <person name="Huard M.D."/>
            <person name="Hughes L."/>
            <person name="Hurhula B."/>
            <person name="Husby M.E."/>
            <person name="Kamat A."/>
            <person name="Kanga B."/>
            <person name="Kashin S."/>
            <person name="Khazanovich D."/>
            <person name="Kisner P."/>
            <person name="Lance K."/>
            <person name="Lara M."/>
            <person name="Lee W."/>
            <person name="Lennon N."/>
            <person name="Letendre F."/>
            <person name="LeVine R."/>
            <person name="Lipovsky A."/>
            <person name="Liu X."/>
            <person name="Liu J."/>
            <person name="Liu S."/>
            <person name="Lokyitsang T."/>
            <person name="Lokyitsang Y."/>
            <person name="Lubonja R."/>
            <person name="Lui A."/>
            <person name="MacDonald P."/>
            <person name="Magnisalis V."/>
            <person name="Maru K."/>
            <person name="Matthews C."/>
            <person name="McCusker W."/>
            <person name="McDonough S."/>
            <person name="Mehta T."/>
            <person name="Meldrim J."/>
            <person name="Meneus L."/>
            <person name="Mihai O."/>
            <person name="Mihalev A."/>
            <person name="Mihova T."/>
            <person name="Mittelman R."/>
            <person name="Mlenga V."/>
            <person name="Montmayeur A."/>
            <person name="Mulrain L."/>
            <person name="Navidi A."/>
            <person name="Naylor J."/>
            <person name="Negash T."/>
            <person name="Nguyen T."/>
            <person name="Nguyen N."/>
            <person name="Nicol R."/>
            <person name="Norbu C."/>
            <person name="Norbu N."/>
            <person name="Novod N."/>
            <person name="O'Neill B."/>
            <person name="Osman S."/>
            <person name="Markiewicz E."/>
            <person name="Oyono O.L."/>
            <person name="Patti C."/>
            <person name="Phunkhang P."/>
            <person name="Pierre F."/>
            <person name="Priest M."/>
            <person name="Raghuraman S."/>
            <person name="Rege F."/>
            <person name="Reyes R."/>
            <person name="Rise C."/>
            <person name="Rogov P."/>
            <person name="Ross K."/>
            <person name="Ryan E."/>
            <person name="Settipalli S."/>
            <person name="Shea T."/>
            <person name="Sherpa N."/>
            <person name="Shi L."/>
            <person name="Shih D."/>
            <person name="Sparrow T."/>
            <person name="Spaulding J."/>
            <person name="Stalker J."/>
            <person name="Stange-Thomann N."/>
            <person name="Stavropoulos S."/>
            <person name="Stone C."/>
            <person name="Strader C."/>
            <person name="Tesfaye S."/>
            <person name="Thomson T."/>
            <person name="Thoulutsang Y."/>
            <person name="Thoulutsang D."/>
            <person name="Topham K."/>
            <person name="Topping I."/>
            <person name="Tsamla T."/>
            <person name="Vassiliev H."/>
            <person name="Vo A."/>
            <person name="Wangchuk T."/>
            <person name="Wangdi T."/>
            <person name="Weiand M."/>
            <person name="Wilkinson J."/>
            <person name="Wilson A."/>
            <person name="Yadav S."/>
            <person name="Young G."/>
            <person name="Yu Q."/>
            <person name="Zembek L."/>
            <person name="Zhong D."/>
            <person name="Zimmer A."/>
            <person name="Zwirko Z."/>
            <person name="Jaffe D.B."/>
            <person name="Alvarez P."/>
            <person name="Brockman W."/>
            <person name="Butler J."/>
            <person name="Chin C."/>
            <person name="Gnerre S."/>
            <person name="Grabherr M."/>
            <person name="Kleber M."/>
            <person name="Mauceli E."/>
            <person name="MacCallum I."/>
        </authorList>
    </citation>
    <scope>NUCLEOTIDE SEQUENCE [LARGE SCALE GENOMIC DNA]</scope>
    <source>
        <strain evidence="3">MSH-3 / Tucson 14011-0111.49</strain>
    </source>
</reference>
<dbReference type="EMBL" id="CH479275">
    <property type="protein sequence ID" value="EDW40070.1"/>
    <property type="molecule type" value="Genomic_DNA"/>
</dbReference>
<sequence>MFAPKLVPLFVGFMALTKGGLVTASKMTFKTGDCRYNRQIFSNFTMQIINTKLLMDMVVASTIQQGLKAHLGFEFRLAKGRPYQSIYQHDINYCAMIRGAQESIYRRWFTSMLKFGNFATSCPIGRGYYYLHGWTLDASYIPSFFYLGDYRISGRFFYGRFKKKEDNPMLDCSVEAVLN</sequence>
<dbReference type="eggNOG" id="ENOG502TBWI">
    <property type="taxonomic scope" value="Eukaryota"/>
</dbReference>
<dbReference type="HOGENOM" id="CLU_115563_0_0_1"/>
<name>B4HC39_DROPE</name>
<feature type="signal peptide" evidence="1">
    <location>
        <begin position="1"/>
        <end position="24"/>
    </location>
</feature>
<evidence type="ECO:0000256" key="1">
    <source>
        <dbReference type="SAM" id="SignalP"/>
    </source>
</evidence>
<dbReference type="Proteomes" id="UP000008744">
    <property type="component" value="Unassembled WGS sequence"/>
</dbReference>
<gene>
    <name evidence="2" type="primary">Dper\GL18088</name>
    <name evidence="2" type="ORF">Dper_GL18088</name>
</gene>
<dbReference type="SMART" id="SM00697">
    <property type="entry name" value="DM8"/>
    <property type="match status" value="1"/>
</dbReference>
<keyword evidence="3" id="KW-1185">Reference proteome</keyword>
<dbReference type="OrthoDB" id="7853099at2759"/>
<protein>
    <submittedName>
        <fullName evidence="2">GL18088</fullName>
    </submittedName>
</protein>
<proteinExistence type="predicted"/>
<dbReference type="PANTHER" id="PTHR20898">
    <property type="entry name" value="DAEDALUS ON 3-RELATED-RELATED"/>
    <property type="match status" value="1"/>
</dbReference>
<dbReference type="PANTHER" id="PTHR20898:SF0">
    <property type="entry name" value="DAEDALUS ON 3-RELATED"/>
    <property type="match status" value="1"/>
</dbReference>
<evidence type="ECO:0000313" key="2">
    <source>
        <dbReference type="EMBL" id="EDW40070.1"/>
    </source>
</evidence>